<proteinExistence type="predicted"/>
<feature type="DNA-binding region" description="OmpR/PhoB-type" evidence="2">
    <location>
        <begin position="294"/>
        <end position="388"/>
    </location>
</feature>
<dbReference type="InterPro" id="IPR036108">
    <property type="entry name" value="4pyrrol_syn_uPrphyn_synt_sf"/>
</dbReference>
<dbReference type="InterPro" id="IPR016032">
    <property type="entry name" value="Sig_transdc_resp-reg_C-effctor"/>
</dbReference>
<dbReference type="SUPFAM" id="SSF46894">
    <property type="entry name" value="C-terminal effector domain of the bipartite response regulators"/>
    <property type="match status" value="1"/>
</dbReference>
<dbReference type="InterPro" id="IPR036388">
    <property type="entry name" value="WH-like_DNA-bd_sf"/>
</dbReference>
<dbReference type="CDD" id="cd00383">
    <property type="entry name" value="trans_reg_C"/>
    <property type="match status" value="1"/>
</dbReference>
<dbReference type="InterPro" id="IPR001867">
    <property type="entry name" value="OmpR/PhoB-type_DNA-bd"/>
</dbReference>
<dbReference type="Pfam" id="PF00486">
    <property type="entry name" value="Trans_reg_C"/>
    <property type="match status" value="1"/>
</dbReference>
<dbReference type="Proteomes" id="UP001501470">
    <property type="component" value="Unassembled WGS sequence"/>
</dbReference>
<evidence type="ECO:0000313" key="5">
    <source>
        <dbReference type="EMBL" id="GAA1560213.1"/>
    </source>
</evidence>
<dbReference type="Gene3D" id="3.40.50.10090">
    <property type="match status" value="2"/>
</dbReference>
<sequence length="388" mass="41399">MTYDHPTAYDPDPAGPGKEVAVQHPADPSLLAGFTVAVISHRRRHRLADLLEGHGARIVSVQGVRAVPQPDRAAITRATTEVLAGPVDDVLAASAGGIRAWLQAVPDPERLLRVLRTARLLAADARAADALRGFGLRDILSTTAGSADELFRHLLTHAPAGRHVVAQLDAPVQAEACETLRHRGAAVVEVPTFRSEPPNDVVGLRRAVELISRRQLDAVAWLDPLSTGHVLRFAADHGRLPALTDQLGTHVVTVSRGPLAAGVLRRHGVAPSVPPLPFDEETAALLARSVLDRAVHATVGALTLEVRGHAILLDGRLYPVQQGPVDVLRALARAPGDVLSSADLRQQVPGLTNVDDHAIEMAVSRLRRSVPGVELIHTVIKRGYRLAV</sequence>
<evidence type="ECO:0000256" key="1">
    <source>
        <dbReference type="ARBA" id="ARBA00023125"/>
    </source>
</evidence>
<name>A0ABN2CPR3_9ACTN</name>
<dbReference type="PANTHER" id="PTHR40082:SF1">
    <property type="entry name" value="BLR5956 PROTEIN"/>
    <property type="match status" value="1"/>
</dbReference>
<keyword evidence="6" id="KW-1185">Reference proteome</keyword>
<dbReference type="InterPro" id="IPR003754">
    <property type="entry name" value="4pyrrol_synth_uPrphyn_synth"/>
</dbReference>
<evidence type="ECO:0000256" key="3">
    <source>
        <dbReference type="SAM" id="MobiDB-lite"/>
    </source>
</evidence>
<gene>
    <name evidence="5" type="ORF">GCM10009827_096720</name>
</gene>
<feature type="region of interest" description="Disordered" evidence="3">
    <location>
        <begin position="1"/>
        <end position="21"/>
    </location>
</feature>
<accession>A0ABN2CPR3</accession>
<dbReference type="EMBL" id="BAAAQD010000029">
    <property type="protein sequence ID" value="GAA1560213.1"/>
    <property type="molecule type" value="Genomic_DNA"/>
</dbReference>
<dbReference type="InterPro" id="IPR039793">
    <property type="entry name" value="UROS/Hem4"/>
</dbReference>
<dbReference type="Gene3D" id="1.10.10.10">
    <property type="entry name" value="Winged helix-like DNA-binding domain superfamily/Winged helix DNA-binding domain"/>
    <property type="match status" value="1"/>
</dbReference>
<dbReference type="SUPFAM" id="SSF69618">
    <property type="entry name" value="HemD-like"/>
    <property type="match status" value="1"/>
</dbReference>
<organism evidence="5 6">
    <name type="scientific">Dactylosporangium maewongense</name>
    <dbReference type="NCBI Taxonomy" id="634393"/>
    <lineage>
        <taxon>Bacteria</taxon>
        <taxon>Bacillati</taxon>
        <taxon>Actinomycetota</taxon>
        <taxon>Actinomycetes</taxon>
        <taxon>Micromonosporales</taxon>
        <taxon>Micromonosporaceae</taxon>
        <taxon>Dactylosporangium</taxon>
    </lineage>
</organism>
<evidence type="ECO:0000256" key="2">
    <source>
        <dbReference type="PROSITE-ProRule" id="PRU01091"/>
    </source>
</evidence>
<evidence type="ECO:0000313" key="6">
    <source>
        <dbReference type="Proteomes" id="UP001501470"/>
    </source>
</evidence>
<dbReference type="SMART" id="SM00862">
    <property type="entry name" value="Trans_reg_C"/>
    <property type="match status" value="1"/>
</dbReference>
<evidence type="ECO:0000259" key="4">
    <source>
        <dbReference type="PROSITE" id="PS51755"/>
    </source>
</evidence>
<dbReference type="PANTHER" id="PTHR40082">
    <property type="entry name" value="BLR5956 PROTEIN"/>
    <property type="match status" value="1"/>
</dbReference>
<reference evidence="5 6" key="1">
    <citation type="journal article" date="2019" name="Int. J. Syst. Evol. Microbiol.">
        <title>The Global Catalogue of Microorganisms (GCM) 10K type strain sequencing project: providing services to taxonomists for standard genome sequencing and annotation.</title>
        <authorList>
            <consortium name="The Broad Institute Genomics Platform"/>
            <consortium name="The Broad Institute Genome Sequencing Center for Infectious Disease"/>
            <person name="Wu L."/>
            <person name="Ma J."/>
        </authorList>
    </citation>
    <scope>NUCLEOTIDE SEQUENCE [LARGE SCALE GENOMIC DNA]</scope>
    <source>
        <strain evidence="5 6">JCM 15933</strain>
    </source>
</reference>
<comment type="caution">
    <text evidence="5">The sequence shown here is derived from an EMBL/GenBank/DDBJ whole genome shotgun (WGS) entry which is preliminary data.</text>
</comment>
<feature type="domain" description="OmpR/PhoB-type" evidence="4">
    <location>
        <begin position="294"/>
        <end position="388"/>
    </location>
</feature>
<keyword evidence="1 2" id="KW-0238">DNA-binding</keyword>
<dbReference type="Pfam" id="PF02602">
    <property type="entry name" value="HEM4"/>
    <property type="match status" value="1"/>
</dbReference>
<dbReference type="PROSITE" id="PS51755">
    <property type="entry name" value="OMPR_PHOB"/>
    <property type="match status" value="1"/>
</dbReference>
<protein>
    <submittedName>
        <fullName evidence="5">Uroporphyrinogen-III synthase</fullName>
    </submittedName>
</protein>